<reference evidence="1" key="1">
    <citation type="submission" date="2023-03" db="EMBL/GenBank/DDBJ databases">
        <title>Massive genome expansion in bonnet fungi (Mycena s.s.) driven by repeated elements and novel gene families across ecological guilds.</title>
        <authorList>
            <consortium name="Lawrence Berkeley National Laboratory"/>
            <person name="Harder C.B."/>
            <person name="Miyauchi S."/>
            <person name="Viragh M."/>
            <person name="Kuo A."/>
            <person name="Thoen E."/>
            <person name="Andreopoulos B."/>
            <person name="Lu D."/>
            <person name="Skrede I."/>
            <person name="Drula E."/>
            <person name="Henrissat B."/>
            <person name="Morin E."/>
            <person name="Kohler A."/>
            <person name="Barry K."/>
            <person name="LaButti K."/>
            <person name="Morin E."/>
            <person name="Salamov A."/>
            <person name="Lipzen A."/>
            <person name="Mereny Z."/>
            <person name="Hegedus B."/>
            <person name="Baldrian P."/>
            <person name="Stursova M."/>
            <person name="Weitz H."/>
            <person name="Taylor A."/>
            <person name="Grigoriev I.V."/>
            <person name="Nagy L.G."/>
            <person name="Martin F."/>
            <person name="Kauserud H."/>
        </authorList>
    </citation>
    <scope>NUCLEOTIDE SEQUENCE</scope>
    <source>
        <strain evidence="1">CBHHK067</strain>
    </source>
</reference>
<dbReference type="AlphaFoldDB" id="A0AAD7D0T9"/>
<dbReference type="Proteomes" id="UP001221757">
    <property type="component" value="Unassembled WGS sequence"/>
</dbReference>
<evidence type="ECO:0000313" key="1">
    <source>
        <dbReference type="EMBL" id="KAJ7673476.1"/>
    </source>
</evidence>
<comment type="caution">
    <text evidence="1">The sequence shown here is derived from an EMBL/GenBank/DDBJ whole genome shotgun (WGS) entry which is preliminary data.</text>
</comment>
<dbReference type="EMBL" id="JARKIE010000162">
    <property type="protein sequence ID" value="KAJ7673476.1"/>
    <property type="molecule type" value="Genomic_DNA"/>
</dbReference>
<accession>A0AAD7D0T9</accession>
<gene>
    <name evidence="1" type="ORF">B0H17DRAFT_1140937</name>
</gene>
<protein>
    <submittedName>
        <fullName evidence="1">Uncharacterized protein</fullName>
    </submittedName>
</protein>
<proteinExistence type="predicted"/>
<organism evidence="1 2">
    <name type="scientific">Mycena rosella</name>
    <name type="common">Pink bonnet</name>
    <name type="synonym">Agaricus rosellus</name>
    <dbReference type="NCBI Taxonomy" id="1033263"/>
    <lineage>
        <taxon>Eukaryota</taxon>
        <taxon>Fungi</taxon>
        <taxon>Dikarya</taxon>
        <taxon>Basidiomycota</taxon>
        <taxon>Agaricomycotina</taxon>
        <taxon>Agaricomycetes</taxon>
        <taxon>Agaricomycetidae</taxon>
        <taxon>Agaricales</taxon>
        <taxon>Marasmiineae</taxon>
        <taxon>Mycenaceae</taxon>
        <taxon>Mycena</taxon>
    </lineage>
</organism>
<name>A0AAD7D0T9_MYCRO</name>
<keyword evidence="2" id="KW-1185">Reference proteome</keyword>
<sequence>MSQSTVSPSTPSNQNYDLMIFGMFLLLMTSPRLPAALKGWNYESTKFGIQGQLKVAPQGQNYDLANFAVPKAETMDDATMFLFHTIIDLPSNGSRRNYDPMLPGKRNYSYYTLNDFHSKLFPSLLIQVQLKQYLNSYCVQARKLNPSYVFPCPGPLQYAVVLFQVHRRL</sequence>
<evidence type="ECO:0000313" key="2">
    <source>
        <dbReference type="Proteomes" id="UP001221757"/>
    </source>
</evidence>